<evidence type="ECO:0000313" key="3">
    <source>
        <dbReference type="Proteomes" id="UP000008748"/>
    </source>
</evidence>
<keyword evidence="3" id="KW-1185">Reference proteome</keyword>
<accession>J1IUD1</accession>
<name>J1IUD1_9HYPH</name>
<gene>
    <name evidence="2" type="ORF">ME7_01403</name>
</gene>
<organism evidence="2 3">
    <name type="scientific">Bartonella birtlesii LL-WM9</name>
    <dbReference type="NCBI Taxonomy" id="1094552"/>
    <lineage>
        <taxon>Bacteria</taxon>
        <taxon>Pseudomonadati</taxon>
        <taxon>Pseudomonadota</taxon>
        <taxon>Alphaproteobacteria</taxon>
        <taxon>Hyphomicrobiales</taxon>
        <taxon>Bartonellaceae</taxon>
        <taxon>Bartonella</taxon>
    </lineage>
</organism>
<dbReference type="EMBL" id="AIMC01000034">
    <property type="protein sequence ID" value="EJF74765.1"/>
    <property type="molecule type" value="Genomic_DNA"/>
</dbReference>
<proteinExistence type="predicted"/>
<dbReference type="PATRIC" id="fig|1094552.3.peg.1567"/>
<dbReference type="HOGENOM" id="CLU_1324296_0_0_5"/>
<keyword evidence="1" id="KW-0175">Coiled coil</keyword>
<evidence type="ECO:0000313" key="2">
    <source>
        <dbReference type="EMBL" id="EJF74765.1"/>
    </source>
</evidence>
<dbReference type="AlphaFoldDB" id="J1IUD1"/>
<protein>
    <submittedName>
        <fullName evidence="2">Uncharacterized protein</fullName>
    </submittedName>
</protein>
<comment type="caution">
    <text evidence="2">The sequence shown here is derived from an EMBL/GenBank/DDBJ whole genome shotgun (WGS) entry which is preliminary data.</text>
</comment>
<sequence length="212" mass="25196">MGLIALIISCIANLCSCYAVYTNFKNIKMLRQAIKERDELIASQKALMEGQLAENEEKIQQLQQLQQKVQERLLESEQKKSKEQEYLTEYENINDNLQEPEDVRALVREFVNKAPIINEYSDEKDDDRARKILQQLMMDEQRKNEAIQIINDVHTWFMAKKTVTIEEVNKWDRSQYLLFHLVRPKPLTWAELAEKSIEEQQRYCSNWKTIIL</sequence>
<dbReference type="Proteomes" id="UP000008748">
    <property type="component" value="Unassembled WGS sequence"/>
</dbReference>
<reference evidence="2 3" key="1">
    <citation type="submission" date="2012-03" db="EMBL/GenBank/DDBJ databases">
        <title>The Genome Sequence of Bartonella birtlesii LL-WM9.</title>
        <authorList>
            <consortium name="The Broad Institute Genome Sequencing Platform"/>
            <consortium name="The Broad Institute Genome Sequencing Center for Infectious Disease"/>
            <person name="Feldgarden M."/>
            <person name="Kirby J."/>
            <person name="Kosoy M."/>
            <person name="Birtles R."/>
            <person name="Probert W.S."/>
            <person name="Chiaraviglio L."/>
            <person name="Young S.K."/>
            <person name="Zeng Q."/>
            <person name="Gargeya S."/>
            <person name="Fitzgerald M."/>
            <person name="Haas B."/>
            <person name="Abouelleil A."/>
            <person name="Alvarado L."/>
            <person name="Arachchi H.M."/>
            <person name="Berlin A."/>
            <person name="Chapman S.B."/>
            <person name="Gearin G."/>
            <person name="Goldberg J."/>
            <person name="Griggs A."/>
            <person name="Gujja S."/>
            <person name="Hansen M."/>
            <person name="Heiman D."/>
            <person name="Howarth C."/>
            <person name="Larimer J."/>
            <person name="Lui A."/>
            <person name="MacDonald P.J.P."/>
            <person name="McCowen C."/>
            <person name="Montmayeur A."/>
            <person name="Murphy C."/>
            <person name="Neiman D."/>
            <person name="Pearson M."/>
            <person name="Priest M."/>
            <person name="Roberts A."/>
            <person name="Saif S."/>
            <person name="Shea T."/>
            <person name="Sisk P."/>
            <person name="Stolte C."/>
            <person name="Sykes S."/>
            <person name="Wortman J."/>
            <person name="Nusbaum C."/>
            <person name="Birren B."/>
        </authorList>
    </citation>
    <scope>NUCLEOTIDE SEQUENCE [LARGE SCALE GENOMIC DNA]</scope>
    <source>
        <strain evidence="2 3">LL-WM9</strain>
    </source>
</reference>
<feature type="coiled-coil region" evidence="1">
    <location>
        <begin position="45"/>
        <end position="82"/>
    </location>
</feature>
<evidence type="ECO:0000256" key="1">
    <source>
        <dbReference type="SAM" id="Coils"/>
    </source>
</evidence>